<evidence type="ECO:0000313" key="6">
    <source>
        <dbReference type="EMBL" id="EIM64505.1"/>
    </source>
</evidence>
<comment type="similarity">
    <text evidence="1">Belongs to the 'phage' integrase family.</text>
</comment>
<feature type="region of interest" description="Disordered" evidence="4">
    <location>
        <begin position="1"/>
        <end position="24"/>
    </location>
</feature>
<name>I5B4U2_9BACT</name>
<keyword evidence="7" id="KW-1185">Reference proteome</keyword>
<dbReference type="HOGENOM" id="CLU_027562_51_0_7"/>
<dbReference type="GO" id="GO:0015074">
    <property type="term" value="P:DNA integration"/>
    <property type="evidence" value="ECO:0007669"/>
    <property type="project" value="InterPro"/>
</dbReference>
<dbReference type="PANTHER" id="PTHR30349">
    <property type="entry name" value="PHAGE INTEGRASE-RELATED"/>
    <property type="match status" value="1"/>
</dbReference>
<dbReference type="GO" id="GO:0006310">
    <property type="term" value="P:DNA recombination"/>
    <property type="evidence" value="ECO:0007669"/>
    <property type="project" value="UniProtKB-KW"/>
</dbReference>
<protein>
    <submittedName>
        <fullName evidence="6">Site-specific recombinase XerD</fullName>
    </submittedName>
</protein>
<dbReference type="CDD" id="cd00796">
    <property type="entry name" value="INT_Rci_Hp1_C"/>
    <property type="match status" value="1"/>
</dbReference>
<dbReference type="Gene3D" id="1.10.150.130">
    <property type="match status" value="1"/>
</dbReference>
<dbReference type="RefSeq" id="WP_004074056.1">
    <property type="nucleotide sequence ID" value="NZ_CM001488.1"/>
</dbReference>
<dbReference type="InterPro" id="IPR011010">
    <property type="entry name" value="DNA_brk_join_enz"/>
</dbReference>
<keyword evidence="2" id="KW-0238">DNA-binding</keyword>
<accession>I5B4U2</accession>
<evidence type="ECO:0000256" key="2">
    <source>
        <dbReference type="ARBA" id="ARBA00023125"/>
    </source>
</evidence>
<dbReference type="GO" id="GO:0003677">
    <property type="term" value="F:DNA binding"/>
    <property type="evidence" value="ECO:0007669"/>
    <property type="project" value="UniProtKB-KW"/>
</dbReference>
<dbReference type="SUPFAM" id="SSF56349">
    <property type="entry name" value="DNA breaking-rejoining enzymes"/>
    <property type="match status" value="1"/>
</dbReference>
<evidence type="ECO:0000313" key="7">
    <source>
        <dbReference type="Proteomes" id="UP000005778"/>
    </source>
</evidence>
<feature type="domain" description="Tyr recombinase" evidence="5">
    <location>
        <begin position="131"/>
        <end position="310"/>
    </location>
</feature>
<dbReference type="InterPro" id="IPR010998">
    <property type="entry name" value="Integrase_recombinase_N"/>
</dbReference>
<dbReference type="eggNOG" id="COG4974">
    <property type="taxonomic scope" value="Bacteria"/>
</dbReference>
<sequence>MSDVRTKVEEEKQQEQARQEQKEKDNISLSTYFDEIYYPAIIQAKTKTAVTEEQLFRLWIKTTMGDKPLKEISAFDLERLKKEMTTARKSPRTIEYTLTTLGQIFRHAERLKYFHGDIPTTRVKKPKYDNKRVRFLSHAEAHALLEILQKKSPETYEMALLSLHCGLRAGEIFSLAWNDVDLDHGLIPLLDTKSSKTRTLSMTADIQSFFVAKYQGEKQDLVFPDRKTGGTRKQISKSFPRSVSEAGLNNGIEDRRQRVTFHTLRHTFASWLVMEGISLYEVKELLGHASLTMTERYAHLAPGRNKKAATTMEKVFNKKDEVEKIARNNVVNMK</sequence>
<proteinExistence type="inferred from homology"/>
<reference evidence="6 7" key="1">
    <citation type="submission" date="2011-09" db="EMBL/GenBank/DDBJ databases">
        <authorList>
            <consortium name="US DOE Joint Genome Institute (JGI-PGF)"/>
            <person name="Lucas S."/>
            <person name="Han J."/>
            <person name="Lapidus A."/>
            <person name="Cheng J.-F."/>
            <person name="Goodwin L."/>
            <person name="Pitluck S."/>
            <person name="Peters L."/>
            <person name="Land M.L."/>
            <person name="Hauser L."/>
            <person name="Orellana R."/>
            <person name="Lovley D."/>
            <person name="Woyke T.J."/>
        </authorList>
    </citation>
    <scope>NUCLEOTIDE SEQUENCE [LARGE SCALE GENOMIC DNA]</scope>
    <source>
        <strain evidence="6 7">2ac9</strain>
    </source>
</reference>
<organism evidence="6 7">
    <name type="scientific">Desulfobacter postgatei 2ac9</name>
    <dbReference type="NCBI Taxonomy" id="879212"/>
    <lineage>
        <taxon>Bacteria</taxon>
        <taxon>Pseudomonadati</taxon>
        <taxon>Thermodesulfobacteriota</taxon>
        <taxon>Desulfobacteria</taxon>
        <taxon>Desulfobacterales</taxon>
        <taxon>Desulfobacteraceae</taxon>
        <taxon>Desulfobacter</taxon>
    </lineage>
</organism>
<dbReference type="PANTHER" id="PTHR30349:SF64">
    <property type="entry name" value="PROPHAGE INTEGRASE INTD-RELATED"/>
    <property type="match status" value="1"/>
</dbReference>
<dbReference type="Gene3D" id="1.10.443.10">
    <property type="entry name" value="Intergrase catalytic core"/>
    <property type="match status" value="1"/>
</dbReference>
<evidence type="ECO:0000256" key="4">
    <source>
        <dbReference type="SAM" id="MobiDB-lite"/>
    </source>
</evidence>
<dbReference type="STRING" id="879212.DespoDRAFT_02664"/>
<gene>
    <name evidence="6" type="ORF">DespoDRAFT_02664</name>
</gene>
<keyword evidence="3" id="KW-0233">DNA recombination</keyword>
<evidence type="ECO:0000259" key="5">
    <source>
        <dbReference type="PROSITE" id="PS51898"/>
    </source>
</evidence>
<evidence type="ECO:0000256" key="3">
    <source>
        <dbReference type="ARBA" id="ARBA00023172"/>
    </source>
</evidence>
<dbReference type="AlphaFoldDB" id="I5B4U2"/>
<dbReference type="InterPro" id="IPR013762">
    <property type="entry name" value="Integrase-like_cat_sf"/>
</dbReference>
<dbReference type="PROSITE" id="PS51898">
    <property type="entry name" value="TYR_RECOMBINASE"/>
    <property type="match status" value="1"/>
</dbReference>
<dbReference type="Proteomes" id="UP000005778">
    <property type="component" value="Chromosome"/>
</dbReference>
<reference evidence="6 7" key="2">
    <citation type="submission" date="2012-02" db="EMBL/GenBank/DDBJ databases">
        <title>Improved High-Quality Draft sequence of Desulfobacter postgatei 2ac9.</title>
        <authorList>
            <consortium name="US DOE Joint Genome Institute"/>
            <person name="Lucas S."/>
            <person name="Han J."/>
            <person name="Lapidus A."/>
            <person name="Cheng J.-F."/>
            <person name="Goodwin L."/>
            <person name="Pitluck S."/>
            <person name="Peters L."/>
            <person name="Ovchinnikova G."/>
            <person name="Held B."/>
            <person name="Detter J.C."/>
            <person name="Han C."/>
            <person name="Tapia R."/>
            <person name="Land M."/>
            <person name="Hauser L."/>
            <person name="Kyrpides N."/>
            <person name="Ivanova N."/>
            <person name="Pagani I."/>
            <person name="Orellana R."/>
            <person name="Lovley D."/>
            <person name="Woyke T."/>
        </authorList>
    </citation>
    <scope>NUCLEOTIDE SEQUENCE [LARGE SCALE GENOMIC DNA]</scope>
    <source>
        <strain evidence="6 7">2ac9</strain>
    </source>
</reference>
<evidence type="ECO:0000256" key="1">
    <source>
        <dbReference type="ARBA" id="ARBA00008857"/>
    </source>
</evidence>
<dbReference type="InterPro" id="IPR050090">
    <property type="entry name" value="Tyrosine_recombinase_XerCD"/>
</dbReference>
<dbReference type="Pfam" id="PF00589">
    <property type="entry name" value="Phage_integrase"/>
    <property type="match status" value="1"/>
</dbReference>
<dbReference type="InterPro" id="IPR002104">
    <property type="entry name" value="Integrase_catalytic"/>
</dbReference>
<dbReference type="EMBL" id="CM001488">
    <property type="protein sequence ID" value="EIM64505.1"/>
    <property type="molecule type" value="Genomic_DNA"/>
</dbReference>